<dbReference type="RefSeq" id="WP_379799585.1">
    <property type="nucleotide sequence ID" value="NZ_JBHSFY010000011.1"/>
</dbReference>
<sequence length="238" mass="28341">MSCHKKDTINHYLPDPITQQELSDNGFYKYSYTDTIDDVKNKSTNRYMTKYKMYSNVRPENKDNPFYPMQLVGFYKSDSVKNKQSIQYIKNQLNNRIITYLFRNDSLFYKNVVVFPHDQEIEEIADLSSEEKIKKYYSDLKIPISIIIEGNRSKKNYPTLFRINNYKTSIYHSIEDKSYNNLSKISPDSEITMLLNVDDSFTKMTIILKNDYKQIELKKCKTKIFLIDKRAEEILKNQ</sequence>
<protein>
    <submittedName>
        <fullName evidence="1">Uncharacterized protein</fullName>
    </submittedName>
</protein>
<dbReference type="EMBL" id="JBHSFY010000011">
    <property type="protein sequence ID" value="MFC4478722.1"/>
    <property type="molecule type" value="Genomic_DNA"/>
</dbReference>
<reference evidence="2" key="1">
    <citation type="journal article" date="2019" name="Int. J. Syst. Evol. Microbiol.">
        <title>The Global Catalogue of Microorganisms (GCM) 10K type strain sequencing project: providing services to taxonomists for standard genome sequencing and annotation.</title>
        <authorList>
            <consortium name="The Broad Institute Genomics Platform"/>
            <consortium name="The Broad Institute Genome Sequencing Center for Infectious Disease"/>
            <person name="Wu L."/>
            <person name="Ma J."/>
        </authorList>
    </citation>
    <scope>NUCLEOTIDE SEQUENCE [LARGE SCALE GENOMIC DNA]</scope>
    <source>
        <strain evidence="2">NBRC 103627</strain>
    </source>
</reference>
<keyword evidence="2" id="KW-1185">Reference proteome</keyword>
<name>A0ABV8ZJD3_9FLAO</name>
<accession>A0ABV8ZJD3</accession>
<gene>
    <name evidence="1" type="ORF">ACFO3N_16730</name>
</gene>
<proteinExistence type="predicted"/>
<comment type="caution">
    <text evidence="1">The sequence shown here is derived from an EMBL/GenBank/DDBJ whole genome shotgun (WGS) entry which is preliminary data.</text>
</comment>
<evidence type="ECO:0000313" key="1">
    <source>
        <dbReference type="EMBL" id="MFC4478722.1"/>
    </source>
</evidence>
<dbReference type="Proteomes" id="UP001596003">
    <property type="component" value="Unassembled WGS sequence"/>
</dbReference>
<organism evidence="1 2">
    <name type="scientific">Flavobacterium chungangensis</name>
    <dbReference type="NCBI Taxonomy" id="2708132"/>
    <lineage>
        <taxon>Bacteria</taxon>
        <taxon>Pseudomonadati</taxon>
        <taxon>Bacteroidota</taxon>
        <taxon>Flavobacteriia</taxon>
        <taxon>Flavobacteriales</taxon>
        <taxon>Flavobacteriaceae</taxon>
        <taxon>Flavobacterium</taxon>
    </lineage>
</organism>
<evidence type="ECO:0000313" key="2">
    <source>
        <dbReference type="Proteomes" id="UP001596003"/>
    </source>
</evidence>